<sequence>MHKIALCLKRENKKTETLKSSKTDNMVTKHVSEVNTIAPNNVSVEQYKIKSTVYNHVNNGENRILIHTFGSKVPTQIKCARMQVKIRDILDKDEIKIEALEINKVSSAPLEFTPIDIINELKIEGISLCDIDYDVLGRKVFLYLLE</sequence>
<gene>
    <name evidence="1" type="ORF">NPIL_627211</name>
</gene>
<dbReference type="EMBL" id="BMAW01005704">
    <property type="protein sequence ID" value="GFS95529.1"/>
    <property type="molecule type" value="Genomic_DNA"/>
</dbReference>
<dbReference type="AlphaFoldDB" id="A0A8X6TCJ7"/>
<dbReference type="OrthoDB" id="6514447at2759"/>
<dbReference type="Proteomes" id="UP000887013">
    <property type="component" value="Unassembled WGS sequence"/>
</dbReference>
<accession>A0A8X6TCJ7</accession>
<keyword evidence="2" id="KW-1185">Reference proteome</keyword>
<organism evidence="1 2">
    <name type="scientific">Nephila pilipes</name>
    <name type="common">Giant wood spider</name>
    <name type="synonym">Nephila maculata</name>
    <dbReference type="NCBI Taxonomy" id="299642"/>
    <lineage>
        <taxon>Eukaryota</taxon>
        <taxon>Metazoa</taxon>
        <taxon>Ecdysozoa</taxon>
        <taxon>Arthropoda</taxon>
        <taxon>Chelicerata</taxon>
        <taxon>Arachnida</taxon>
        <taxon>Araneae</taxon>
        <taxon>Araneomorphae</taxon>
        <taxon>Entelegynae</taxon>
        <taxon>Araneoidea</taxon>
        <taxon>Nephilidae</taxon>
        <taxon>Nephila</taxon>
    </lineage>
</organism>
<reference evidence="1" key="1">
    <citation type="submission" date="2020-08" db="EMBL/GenBank/DDBJ databases">
        <title>Multicomponent nature underlies the extraordinary mechanical properties of spider dragline silk.</title>
        <authorList>
            <person name="Kono N."/>
            <person name="Nakamura H."/>
            <person name="Mori M."/>
            <person name="Yoshida Y."/>
            <person name="Ohtoshi R."/>
            <person name="Malay A.D."/>
            <person name="Moran D.A.P."/>
            <person name="Tomita M."/>
            <person name="Numata K."/>
            <person name="Arakawa K."/>
        </authorList>
    </citation>
    <scope>NUCLEOTIDE SEQUENCE</scope>
</reference>
<evidence type="ECO:0000313" key="1">
    <source>
        <dbReference type="EMBL" id="GFS95529.1"/>
    </source>
</evidence>
<evidence type="ECO:0000313" key="2">
    <source>
        <dbReference type="Proteomes" id="UP000887013"/>
    </source>
</evidence>
<protein>
    <submittedName>
        <fullName evidence="1">Uncharacterized protein</fullName>
    </submittedName>
</protein>
<comment type="caution">
    <text evidence="1">The sequence shown here is derived from an EMBL/GenBank/DDBJ whole genome shotgun (WGS) entry which is preliminary data.</text>
</comment>
<name>A0A8X6TCJ7_NEPPI</name>
<proteinExistence type="predicted"/>